<name>A0A2V2N5L9_9EURY</name>
<dbReference type="RefSeq" id="WP_109969669.1">
    <property type="nucleotide sequence ID" value="NZ_CP176093.1"/>
</dbReference>
<evidence type="ECO:0000313" key="1">
    <source>
        <dbReference type="EMBL" id="PWR70573.1"/>
    </source>
</evidence>
<protein>
    <submittedName>
        <fullName evidence="1">Uncharacterized protein</fullName>
    </submittedName>
</protein>
<comment type="caution">
    <text evidence="1">The sequence shown here is derived from an EMBL/GenBank/DDBJ whole genome shotgun (WGS) entry which is preliminary data.</text>
</comment>
<reference evidence="1 2" key="1">
    <citation type="submission" date="2018-05" db="EMBL/GenBank/DDBJ databases">
        <title>Draft genome of Methanospirillum lacunae Ki8-1.</title>
        <authorList>
            <person name="Dueholm M.S."/>
            <person name="Nielsen P.H."/>
            <person name="Bakmann L.F."/>
            <person name="Otzen D.E."/>
        </authorList>
    </citation>
    <scope>NUCLEOTIDE SEQUENCE [LARGE SCALE GENOMIC DNA]</scope>
    <source>
        <strain evidence="1 2">Ki8-1</strain>
    </source>
</reference>
<dbReference type="SUPFAM" id="SSF49464">
    <property type="entry name" value="Carboxypeptidase regulatory domain-like"/>
    <property type="match status" value="1"/>
</dbReference>
<dbReference type="InterPro" id="IPR008969">
    <property type="entry name" value="CarboxyPept-like_regulatory"/>
</dbReference>
<proteinExistence type="predicted"/>
<keyword evidence="2" id="KW-1185">Reference proteome</keyword>
<evidence type="ECO:0000313" key="2">
    <source>
        <dbReference type="Proteomes" id="UP000245657"/>
    </source>
</evidence>
<accession>A0A2V2N5L9</accession>
<gene>
    <name evidence="1" type="ORF">DK846_14360</name>
</gene>
<dbReference type="Proteomes" id="UP000245657">
    <property type="component" value="Unassembled WGS sequence"/>
</dbReference>
<dbReference type="EMBL" id="QGMY01000011">
    <property type="protein sequence ID" value="PWR70573.1"/>
    <property type="molecule type" value="Genomic_DNA"/>
</dbReference>
<dbReference type="AlphaFoldDB" id="A0A2V2N5L9"/>
<dbReference type="GeneID" id="97547703"/>
<organism evidence="1 2">
    <name type="scientific">Methanospirillum lacunae</name>
    <dbReference type="NCBI Taxonomy" id="668570"/>
    <lineage>
        <taxon>Archaea</taxon>
        <taxon>Methanobacteriati</taxon>
        <taxon>Methanobacteriota</taxon>
        <taxon>Stenosarchaea group</taxon>
        <taxon>Methanomicrobia</taxon>
        <taxon>Methanomicrobiales</taxon>
        <taxon>Methanospirillaceae</taxon>
        <taxon>Methanospirillum</taxon>
    </lineage>
</organism>
<sequence length="313" mass="33508">MKSRRTMGLQILIITSIISLIFILLVFSPVYADDISGVVGQYDNWDFENTPTVGMGIFPVVTLEPKEGSSLSIEPAGGIATQKNQVTISPFISTMSGKETNMIVGYMSGARADTTVTIEGKVSNDSDFQDLATITPDENGIFVWPVPTANKDIILFRVTSKTGDNQAISKTIKFTSSNSTEPVVKPVVTQKITPVQTIIPMITRNPSIPIPTILEISASTSMPKVGDKVVISGRLTDMDGNGISGARVTIDETGYQGASTSEPFDTTTTGSDGSFQFTLYVKFVNMVGLVANYAGDAKHQGTESNTLTFTSYA</sequence>